<evidence type="ECO:0000313" key="2">
    <source>
        <dbReference type="EMBL" id="BAD35866.1"/>
    </source>
</evidence>
<evidence type="ECO:0000313" key="3">
    <source>
        <dbReference type="EMBL" id="BAD35893.1"/>
    </source>
</evidence>
<dbReference type="EMBL" id="AP004754">
    <property type="protein sequence ID" value="BAD35866.1"/>
    <property type="molecule type" value="Genomic_DNA"/>
</dbReference>
<reference evidence="2" key="1">
    <citation type="submission" date="2002-02" db="EMBL/GenBank/DDBJ databases">
        <title>Oryza sativa nipponbare(GA3) genomic DNA, chromosome 6, PAC clone:P0529B09.</title>
        <authorList>
            <person name="Sasaki T."/>
            <person name="Matsumoto T."/>
            <person name="Yamamoto K."/>
        </authorList>
    </citation>
    <scope>NUCLEOTIDE SEQUENCE</scope>
</reference>
<feature type="region of interest" description="Disordered" evidence="1">
    <location>
        <begin position="1"/>
        <end position="33"/>
    </location>
</feature>
<evidence type="ECO:0000313" key="4">
    <source>
        <dbReference type="Proteomes" id="UP000000763"/>
    </source>
</evidence>
<organism evidence="3 4">
    <name type="scientific">Oryza sativa subsp. japonica</name>
    <name type="common">Rice</name>
    <dbReference type="NCBI Taxonomy" id="39947"/>
    <lineage>
        <taxon>Eukaryota</taxon>
        <taxon>Viridiplantae</taxon>
        <taxon>Streptophyta</taxon>
        <taxon>Embryophyta</taxon>
        <taxon>Tracheophyta</taxon>
        <taxon>Spermatophyta</taxon>
        <taxon>Magnoliopsida</taxon>
        <taxon>Liliopsida</taxon>
        <taxon>Poales</taxon>
        <taxon>Poaceae</taxon>
        <taxon>BOP clade</taxon>
        <taxon>Oryzoideae</taxon>
        <taxon>Oryzeae</taxon>
        <taxon>Oryzinae</taxon>
        <taxon>Oryza</taxon>
        <taxon>Oryza sativa</taxon>
    </lineage>
</organism>
<gene>
    <name evidence="2" type="ORF">P0529B09.32</name>
    <name evidence="3" type="ORF">P0664C05.12</name>
</gene>
<dbReference type="Proteomes" id="UP000000763">
    <property type="component" value="Chromosome 6"/>
</dbReference>
<dbReference type="AlphaFoldDB" id="Q69T59"/>
<reference evidence="4" key="4">
    <citation type="journal article" date="2008" name="Nucleic Acids Res.">
        <title>The rice annotation project database (RAP-DB): 2008 update.</title>
        <authorList>
            <consortium name="The rice annotation project (RAP)"/>
        </authorList>
    </citation>
    <scope>GENOME REANNOTATION</scope>
    <source>
        <strain evidence="4">cv. Nipponbare</strain>
    </source>
</reference>
<reference evidence="3" key="2">
    <citation type="submission" date="2002-02" db="EMBL/GenBank/DDBJ databases">
        <title>Oryza sativa nipponbare(GA3) genomic DNA, chromosome 6, PAC clone:P0664C05.</title>
        <authorList>
            <person name="Sasaki T."/>
            <person name="Matsumoto T."/>
            <person name="Yamamoto K."/>
        </authorList>
    </citation>
    <scope>NUCLEOTIDE SEQUENCE</scope>
</reference>
<accession>Q69T59</accession>
<protein>
    <submittedName>
        <fullName evidence="3">WRKY17-like</fullName>
    </submittedName>
</protein>
<sequence length="362" mass="41809">MAAATEEPREEDGEHGPEYHPPPRHVPRRDDPACRRLRRSHGKQWRRSARCSWTSTASVGEIEWIDRAKPRMISCSSSRSSSLISLVFLSVAYVETRNAFTRRRVVMNQFDSAAKNITSPPRRYAYHKSSFNFLRHRENRWIICLPLTVEVQSCWAADRSRAHNCITKGKRKPGLGPINTGATWELGRNPKTHRSRLAPGKTPHQQDPLHLLQQLGGIIYIEQGLLTSAEGVHFTHTTLLTRITQPVGISHVGRPPSFHDKAFRKPTQVYHMLTRGVPDQQQESVLKCECGKPYTRYVPRSAVLEIHLVRKHRPRCRVFQVFCKPKFYPSCYSNFKFEGVRRYSHRVHEYRDATRSIQGDMI</sequence>
<evidence type="ECO:0000256" key="1">
    <source>
        <dbReference type="SAM" id="MobiDB-lite"/>
    </source>
</evidence>
<name>Q69T59_ORYSJ</name>
<dbReference type="EMBL" id="AP004758">
    <property type="protein sequence ID" value="BAD35893.1"/>
    <property type="molecule type" value="Genomic_DNA"/>
</dbReference>
<proteinExistence type="predicted"/>
<reference evidence="4" key="3">
    <citation type="journal article" date="2005" name="Nature">
        <title>The map-based sequence of the rice genome.</title>
        <authorList>
            <consortium name="International rice genome sequencing project (IRGSP)"/>
            <person name="Matsumoto T."/>
            <person name="Wu J."/>
            <person name="Kanamori H."/>
            <person name="Katayose Y."/>
            <person name="Fujisawa M."/>
            <person name="Namiki N."/>
            <person name="Mizuno H."/>
            <person name="Yamamoto K."/>
            <person name="Antonio B.A."/>
            <person name="Baba T."/>
            <person name="Sakata K."/>
            <person name="Nagamura Y."/>
            <person name="Aoki H."/>
            <person name="Arikawa K."/>
            <person name="Arita K."/>
            <person name="Bito T."/>
            <person name="Chiden Y."/>
            <person name="Fujitsuka N."/>
            <person name="Fukunaka R."/>
            <person name="Hamada M."/>
            <person name="Harada C."/>
            <person name="Hayashi A."/>
            <person name="Hijishita S."/>
            <person name="Honda M."/>
            <person name="Hosokawa S."/>
            <person name="Ichikawa Y."/>
            <person name="Idonuma A."/>
            <person name="Iijima M."/>
            <person name="Ikeda M."/>
            <person name="Ikeno M."/>
            <person name="Ito K."/>
            <person name="Ito S."/>
            <person name="Ito T."/>
            <person name="Ito Y."/>
            <person name="Ito Y."/>
            <person name="Iwabuchi A."/>
            <person name="Kamiya K."/>
            <person name="Karasawa W."/>
            <person name="Kurita K."/>
            <person name="Katagiri S."/>
            <person name="Kikuta A."/>
            <person name="Kobayashi H."/>
            <person name="Kobayashi N."/>
            <person name="Machita K."/>
            <person name="Maehara T."/>
            <person name="Masukawa M."/>
            <person name="Mizubayashi T."/>
            <person name="Mukai Y."/>
            <person name="Nagasaki H."/>
            <person name="Nagata Y."/>
            <person name="Naito S."/>
            <person name="Nakashima M."/>
            <person name="Nakama Y."/>
            <person name="Nakamichi Y."/>
            <person name="Nakamura M."/>
            <person name="Meguro A."/>
            <person name="Negishi M."/>
            <person name="Ohta I."/>
            <person name="Ohta T."/>
            <person name="Okamoto M."/>
            <person name="Ono N."/>
            <person name="Saji S."/>
            <person name="Sakaguchi M."/>
            <person name="Sakai K."/>
            <person name="Shibata M."/>
            <person name="Shimokawa T."/>
            <person name="Song J."/>
            <person name="Takazaki Y."/>
            <person name="Terasawa K."/>
            <person name="Tsugane M."/>
            <person name="Tsuji K."/>
            <person name="Ueda S."/>
            <person name="Waki K."/>
            <person name="Yamagata H."/>
            <person name="Yamamoto M."/>
            <person name="Yamamoto S."/>
            <person name="Yamane H."/>
            <person name="Yoshiki S."/>
            <person name="Yoshihara R."/>
            <person name="Yukawa K."/>
            <person name="Zhong H."/>
            <person name="Yano M."/>
            <person name="Yuan Q."/>
            <person name="Ouyang S."/>
            <person name="Liu J."/>
            <person name="Jones K.M."/>
            <person name="Gansberger K."/>
            <person name="Moffat K."/>
            <person name="Hill J."/>
            <person name="Bera J."/>
            <person name="Fadrosh D."/>
            <person name="Jin S."/>
            <person name="Johri S."/>
            <person name="Kim M."/>
            <person name="Overton L."/>
            <person name="Reardon M."/>
            <person name="Tsitrin T."/>
            <person name="Vuong H."/>
            <person name="Weaver B."/>
            <person name="Ciecko A."/>
            <person name="Tallon L."/>
            <person name="Jackson J."/>
            <person name="Pai G."/>
            <person name="Aken S.V."/>
            <person name="Utterback T."/>
            <person name="Reidmuller S."/>
            <person name="Feldblyum T."/>
            <person name="Hsiao J."/>
            <person name="Zismann V."/>
            <person name="Iobst S."/>
            <person name="de Vazeille A.R."/>
            <person name="Buell C.R."/>
            <person name="Ying K."/>
            <person name="Li Y."/>
            <person name="Lu T."/>
            <person name="Huang Y."/>
            <person name="Zhao Q."/>
            <person name="Feng Q."/>
            <person name="Zhang L."/>
            <person name="Zhu J."/>
            <person name="Weng Q."/>
            <person name="Mu J."/>
            <person name="Lu Y."/>
            <person name="Fan D."/>
            <person name="Liu Y."/>
            <person name="Guan J."/>
            <person name="Zhang Y."/>
            <person name="Yu S."/>
            <person name="Liu X."/>
            <person name="Zhang Y."/>
            <person name="Hong G."/>
            <person name="Han B."/>
            <person name="Choisne N."/>
            <person name="Demange N."/>
            <person name="Orjeda G."/>
            <person name="Samain S."/>
            <person name="Cattolico L."/>
            <person name="Pelletier E."/>
            <person name="Couloux A."/>
            <person name="Segurens B."/>
            <person name="Wincker P."/>
            <person name="D'Hont A."/>
            <person name="Scarpelli C."/>
            <person name="Weissenbach J."/>
            <person name="Salanoubat M."/>
            <person name="Quetier F."/>
            <person name="Yu Y."/>
            <person name="Kim H.R."/>
            <person name="Rambo T."/>
            <person name="Currie J."/>
            <person name="Collura K."/>
            <person name="Luo M."/>
            <person name="Yang T."/>
            <person name="Ammiraju J.S.S."/>
            <person name="Engler F."/>
            <person name="Soderlund C."/>
            <person name="Wing R.A."/>
            <person name="Palmer L.E."/>
            <person name="de la Bastide M."/>
            <person name="Spiegel L."/>
            <person name="Nascimento L."/>
            <person name="Zutavern T."/>
            <person name="O'Shaughnessy A."/>
            <person name="Dike S."/>
            <person name="Dedhia N."/>
            <person name="Preston R."/>
            <person name="Balija V."/>
            <person name="McCombie W.R."/>
            <person name="Chow T."/>
            <person name="Chen H."/>
            <person name="Chung M."/>
            <person name="Chen C."/>
            <person name="Shaw J."/>
            <person name="Wu H."/>
            <person name="Hsiao K."/>
            <person name="Chao Y."/>
            <person name="Chu M."/>
            <person name="Cheng C."/>
            <person name="Hour A."/>
            <person name="Lee P."/>
            <person name="Lin S."/>
            <person name="Lin Y."/>
            <person name="Liou J."/>
            <person name="Liu S."/>
            <person name="Hsing Y."/>
            <person name="Raghuvanshi S."/>
            <person name="Mohanty A."/>
            <person name="Bharti A.K."/>
            <person name="Gaur A."/>
            <person name="Gupta V."/>
            <person name="Kumar D."/>
            <person name="Ravi V."/>
            <person name="Vij S."/>
            <person name="Kapur A."/>
            <person name="Khurana P."/>
            <person name="Khurana P."/>
            <person name="Khurana J.P."/>
            <person name="Tyagi A.K."/>
            <person name="Gaikwad K."/>
            <person name="Singh A."/>
            <person name="Dalal V."/>
            <person name="Srivastava S."/>
            <person name="Dixit A."/>
            <person name="Pal A.K."/>
            <person name="Ghazi I.A."/>
            <person name="Yadav M."/>
            <person name="Pandit A."/>
            <person name="Bhargava A."/>
            <person name="Sureshbabu K."/>
            <person name="Batra K."/>
            <person name="Sharma T.R."/>
            <person name="Mohapatra T."/>
            <person name="Singh N.K."/>
            <person name="Messing J."/>
            <person name="Nelson A.B."/>
            <person name="Fuks G."/>
            <person name="Kavchok S."/>
            <person name="Keizer G."/>
            <person name="Linton E."/>
            <person name="Llaca V."/>
            <person name="Song R."/>
            <person name="Tanyolac B."/>
            <person name="Young S."/>
            <person name="Ho-Il K."/>
            <person name="Hahn J.H."/>
            <person name="Sangsakoo G."/>
            <person name="Vanavichit A."/>
            <person name="de Mattos Luiz.A.T."/>
            <person name="Zimmer P.D."/>
            <person name="Malone G."/>
            <person name="Dellagostin O."/>
            <person name="de Oliveira A.C."/>
            <person name="Bevan M."/>
            <person name="Bancroft I."/>
            <person name="Minx P."/>
            <person name="Cordum H."/>
            <person name="Wilson R."/>
            <person name="Cheng Z."/>
            <person name="Jin W."/>
            <person name="Jiang J."/>
            <person name="Leong S.A."/>
            <person name="Iwama H."/>
            <person name="Gojobori T."/>
            <person name="Itoh T."/>
            <person name="Niimura Y."/>
            <person name="Fujii Y."/>
            <person name="Habara T."/>
            <person name="Sakai H."/>
            <person name="Sato Y."/>
            <person name="Wilson G."/>
            <person name="Kumar K."/>
            <person name="McCouch S."/>
            <person name="Juretic N."/>
            <person name="Hoen D."/>
            <person name="Wright S."/>
            <person name="Bruskiewich R."/>
            <person name="Bureau T."/>
            <person name="Miyao A."/>
            <person name="Hirochika H."/>
            <person name="Nishikawa T."/>
            <person name="Kadowaki K."/>
            <person name="Sugiura M."/>
            <person name="Burr B."/>
            <person name="Sasaki T."/>
        </authorList>
    </citation>
    <scope>NUCLEOTIDE SEQUENCE [LARGE SCALE GENOMIC DNA]</scope>
    <source>
        <strain evidence="4">cv. Nipponbare</strain>
    </source>
</reference>